<dbReference type="AlphaFoldDB" id="A0A2C6L3S5"/>
<evidence type="ECO:0000313" key="3">
    <source>
        <dbReference type="Proteomes" id="UP000221165"/>
    </source>
</evidence>
<reference evidence="2 3" key="1">
    <citation type="journal article" date="2017" name="Int. J. Parasitol.">
        <title>The genome of the protozoan parasite Cystoisospora suis and a reverse vaccinology approach to identify vaccine candidates.</title>
        <authorList>
            <person name="Palmieri N."/>
            <person name="Shrestha A."/>
            <person name="Ruttkowski B."/>
            <person name="Beck T."/>
            <person name="Vogl C."/>
            <person name="Tomley F."/>
            <person name="Blake D.P."/>
            <person name="Joachim A."/>
        </authorList>
    </citation>
    <scope>NUCLEOTIDE SEQUENCE [LARGE SCALE GENOMIC DNA]</scope>
    <source>
        <strain evidence="2 3">Wien I</strain>
    </source>
</reference>
<proteinExistence type="predicted"/>
<evidence type="ECO:0008006" key="4">
    <source>
        <dbReference type="Google" id="ProtNLM"/>
    </source>
</evidence>
<protein>
    <recommendedName>
        <fullName evidence="4">Secreted protein</fullName>
    </recommendedName>
</protein>
<feature type="signal peptide" evidence="1">
    <location>
        <begin position="1"/>
        <end position="16"/>
    </location>
</feature>
<accession>A0A2C6L3S5</accession>
<evidence type="ECO:0000256" key="1">
    <source>
        <dbReference type="SAM" id="SignalP"/>
    </source>
</evidence>
<name>A0A2C6L3S5_9APIC</name>
<keyword evidence="1" id="KW-0732">Signal</keyword>
<evidence type="ECO:0000313" key="2">
    <source>
        <dbReference type="EMBL" id="PHJ23467.1"/>
    </source>
</evidence>
<keyword evidence="3" id="KW-1185">Reference proteome</keyword>
<comment type="caution">
    <text evidence="2">The sequence shown here is derived from an EMBL/GenBank/DDBJ whole genome shotgun (WGS) entry which is preliminary data.</text>
</comment>
<sequence>MCLSVCLSLFLKEIQAGCVYRWYPSQLIITLRRFLCKPNTDMRRSSYMKSLNERRAGYIYASCVSMQRHRCCDLLLIACDG</sequence>
<dbReference type="VEuPathDB" id="ToxoDB:CSUI_002680"/>
<dbReference type="GeneID" id="94426090"/>
<dbReference type="RefSeq" id="XP_067925143.1">
    <property type="nucleotide sequence ID" value="XM_068062879.1"/>
</dbReference>
<dbReference type="Proteomes" id="UP000221165">
    <property type="component" value="Unassembled WGS sequence"/>
</dbReference>
<gene>
    <name evidence="2" type="ORF">CSUI_002680</name>
</gene>
<dbReference type="EMBL" id="MIGC01001107">
    <property type="protein sequence ID" value="PHJ23467.1"/>
    <property type="molecule type" value="Genomic_DNA"/>
</dbReference>
<organism evidence="2 3">
    <name type="scientific">Cystoisospora suis</name>
    <dbReference type="NCBI Taxonomy" id="483139"/>
    <lineage>
        <taxon>Eukaryota</taxon>
        <taxon>Sar</taxon>
        <taxon>Alveolata</taxon>
        <taxon>Apicomplexa</taxon>
        <taxon>Conoidasida</taxon>
        <taxon>Coccidia</taxon>
        <taxon>Eucoccidiorida</taxon>
        <taxon>Eimeriorina</taxon>
        <taxon>Sarcocystidae</taxon>
        <taxon>Cystoisospora</taxon>
    </lineage>
</organism>
<feature type="chain" id="PRO_5013242756" description="Secreted protein" evidence="1">
    <location>
        <begin position="17"/>
        <end position="81"/>
    </location>
</feature>